<proteinExistence type="predicted"/>
<feature type="non-terminal residue" evidence="1">
    <location>
        <position position="1"/>
    </location>
</feature>
<keyword evidence="2" id="KW-1185">Reference proteome</keyword>
<sequence length="99" mass="11658">LYDTQPHYKIEVSKTRFRFDDEAEFALIPNAGVGISYLDKVANIINTKLIYYETFENYEEEVFMMAIDNESPANSLTLMNPNHYQDMITTLELILYKNY</sequence>
<organism evidence="1 2">
    <name type="scientific">Scutellospora calospora</name>
    <dbReference type="NCBI Taxonomy" id="85575"/>
    <lineage>
        <taxon>Eukaryota</taxon>
        <taxon>Fungi</taxon>
        <taxon>Fungi incertae sedis</taxon>
        <taxon>Mucoromycota</taxon>
        <taxon>Glomeromycotina</taxon>
        <taxon>Glomeromycetes</taxon>
        <taxon>Diversisporales</taxon>
        <taxon>Gigasporaceae</taxon>
        <taxon>Scutellospora</taxon>
    </lineage>
</organism>
<evidence type="ECO:0000313" key="2">
    <source>
        <dbReference type="Proteomes" id="UP000789860"/>
    </source>
</evidence>
<gene>
    <name evidence="1" type="ORF">SCALOS_LOCUS8863</name>
</gene>
<dbReference type="EMBL" id="CAJVPM010025103">
    <property type="protein sequence ID" value="CAG8656432.1"/>
    <property type="molecule type" value="Genomic_DNA"/>
</dbReference>
<evidence type="ECO:0000313" key="1">
    <source>
        <dbReference type="EMBL" id="CAG8656432.1"/>
    </source>
</evidence>
<feature type="non-terminal residue" evidence="1">
    <location>
        <position position="99"/>
    </location>
</feature>
<name>A0ACA9NKY7_9GLOM</name>
<reference evidence="1" key="1">
    <citation type="submission" date="2021-06" db="EMBL/GenBank/DDBJ databases">
        <authorList>
            <person name="Kallberg Y."/>
            <person name="Tangrot J."/>
            <person name="Rosling A."/>
        </authorList>
    </citation>
    <scope>NUCLEOTIDE SEQUENCE</scope>
    <source>
        <strain evidence="1">AU212A</strain>
    </source>
</reference>
<protein>
    <submittedName>
        <fullName evidence="1">247_t:CDS:1</fullName>
    </submittedName>
</protein>
<dbReference type="Proteomes" id="UP000789860">
    <property type="component" value="Unassembled WGS sequence"/>
</dbReference>
<accession>A0ACA9NKY7</accession>
<comment type="caution">
    <text evidence="1">The sequence shown here is derived from an EMBL/GenBank/DDBJ whole genome shotgun (WGS) entry which is preliminary data.</text>
</comment>